<reference evidence="1" key="2">
    <citation type="journal article" date="2013" name="Mar. Genomics">
        <title>Expression of sulfatases in Rhodopirellula baltica and the diversity of sulfatases in the genus Rhodopirellula.</title>
        <authorList>
            <person name="Wegner C.E."/>
            <person name="Richter-Heitmann T."/>
            <person name="Klindworth A."/>
            <person name="Klockow C."/>
            <person name="Richter M."/>
            <person name="Achstetter T."/>
            <person name="Glockner F.O."/>
            <person name="Harder J."/>
        </authorList>
    </citation>
    <scope>NUCLEOTIDE SEQUENCE [LARGE SCALE GENOMIC DNA]</scope>
    <source>
        <strain evidence="1">6C</strain>
    </source>
</reference>
<organism evidence="1 2">
    <name type="scientific">Rhodopirellula europaea 6C</name>
    <dbReference type="NCBI Taxonomy" id="1263867"/>
    <lineage>
        <taxon>Bacteria</taxon>
        <taxon>Pseudomonadati</taxon>
        <taxon>Planctomycetota</taxon>
        <taxon>Planctomycetia</taxon>
        <taxon>Pirellulales</taxon>
        <taxon>Pirellulaceae</taxon>
        <taxon>Rhodopirellula</taxon>
    </lineage>
</organism>
<evidence type="ECO:0000313" key="1">
    <source>
        <dbReference type="EMBL" id="EMB17703.1"/>
    </source>
</evidence>
<dbReference type="EMBL" id="ANMO01000090">
    <property type="protein sequence ID" value="EMB17703.1"/>
    <property type="molecule type" value="Genomic_DNA"/>
</dbReference>
<name>M2B7J9_9BACT</name>
<protein>
    <submittedName>
        <fullName evidence="1">Uncharacterized protein</fullName>
    </submittedName>
</protein>
<dbReference type="AlphaFoldDB" id="M2B7J9"/>
<dbReference type="Proteomes" id="UP000011529">
    <property type="component" value="Unassembled WGS sequence"/>
</dbReference>
<comment type="caution">
    <text evidence="1">The sequence shown here is derived from an EMBL/GenBank/DDBJ whole genome shotgun (WGS) entry which is preliminary data.</text>
</comment>
<dbReference type="PATRIC" id="fig|1263867.3.peg.1657"/>
<evidence type="ECO:0000313" key="2">
    <source>
        <dbReference type="Proteomes" id="UP000011529"/>
    </source>
</evidence>
<gene>
    <name evidence="1" type="ORF">RE6C_01565</name>
</gene>
<reference evidence="1" key="1">
    <citation type="submission" date="2012-11" db="EMBL/GenBank/DDBJ databases">
        <title>Permanent draft genomes of Rhodopirellula europaea strain SH398 and 6C.</title>
        <authorList>
            <person name="Richter M."/>
            <person name="Richter-Heitmann T."/>
            <person name="Frank C."/>
            <person name="Harder J."/>
            <person name="Glockner F.O."/>
        </authorList>
    </citation>
    <scope>NUCLEOTIDE SEQUENCE</scope>
    <source>
        <strain evidence="1">6C</strain>
    </source>
</reference>
<keyword evidence="2" id="KW-1185">Reference proteome</keyword>
<accession>M2B7J9</accession>
<proteinExistence type="predicted"/>
<sequence length="44" mass="5102">MNRVAPKCLRFRIAFCGIKRMLPSVEQTGRTSDAPLCHWNDLLR</sequence>